<dbReference type="PANTHER" id="PTHR11496:SF102">
    <property type="entry name" value="ALCOHOL DEHYDROGENASE 4"/>
    <property type="match status" value="1"/>
</dbReference>
<keyword evidence="4" id="KW-0520">NAD</keyword>
<dbReference type="InterPro" id="IPR056798">
    <property type="entry name" value="ADH_Fe_C"/>
</dbReference>
<dbReference type="FunFam" id="1.20.1090.10:FF:000001">
    <property type="entry name" value="Aldehyde-alcohol dehydrogenase"/>
    <property type="match status" value="1"/>
</dbReference>
<evidence type="ECO:0000256" key="1">
    <source>
        <dbReference type="ARBA" id="ARBA00001962"/>
    </source>
</evidence>
<dbReference type="PANTHER" id="PTHR11496">
    <property type="entry name" value="ALCOHOL DEHYDROGENASE"/>
    <property type="match status" value="1"/>
</dbReference>
<dbReference type="SUPFAM" id="SSF56796">
    <property type="entry name" value="Dehydroquinate synthase-like"/>
    <property type="match status" value="1"/>
</dbReference>
<feature type="compositionally biased region" description="Basic residues" evidence="5">
    <location>
        <begin position="424"/>
        <end position="438"/>
    </location>
</feature>
<dbReference type="PROSITE" id="PS00060">
    <property type="entry name" value="ADH_IRON_2"/>
    <property type="match status" value="1"/>
</dbReference>
<evidence type="ECO:0000259" key="7">
    <source>
        <dbReference type="Pfam" id="PF25137"/>
    </source>
</evidence>
<dbReference type="Gene3D" id="1.20.1090.10">
    <property type="entry name" value="Dehydroquinate synthase-like - alpha domain"/>
    <property type="match status" value="1"/>
</dbReference>
<accession>A0A4R2MJX6</accession>
<dbReference type="Pfam" id="PF00465">
    <property type="entry name" value="Fe-ADH"/>
    <property type="match status" value="1"/>
</dbReference>
<evidence type="ECO:0000313" key="8">
    <source>
        <dbReference type="EMBL" id="TCP05655.1"/>
    </source>
</evidence>
<dbReference type="OrthoDB" id="9815791at2"/>
<comment type="similarity">
    <text evidence="2">Belongs to the iron-containing alcohol dehydrogenase family.</text>
</comment>
<gene>
    <name evidence="8" type="ORF">EV684_101527</name>
</gene>
<feature type="domain" description="Alcohol dehydrogenase iron-type/glycerol dehydrogenase GldA" evidence="6">
    <location>
        <begin position="35"/>
        <end position="200"/>
    </location>
</feature>
<evidence type="ECO:0000256" key="5">
    <source>
        <dbReference type="SAM" id="MobiDB-lite"/>
    </source>
</evidence>
<dbReference type="AlphaFoldDB" id="A0A4R2MJX6"/>
<dbReference type="EMBL" id="SLXD01000001">
    <property type="protein sequence ID" value="TCP05655.1"/>
    <property type="molecule type" value="Genomic_DNA"/>
</dbReference>
<feature type="region of interest" description="Disordered" evidence="5">
    <location>
        <begin position="414"/>
        <end position="438"/>
    </location>
</feature>
<evidence type="ECO:0000256" key="3">
    <source>
        <dbReference type="ARBA" id="ARBA00023002"/>
    </source>
</evidence>
<evidence type="ECO:0000259" key="6">
    <source>
        <dbReference type="Pfam" id="PF00465"/>
    </source>
</evidence>
<dbReference type="CDD" id="cd08189">
    <property type="entry name" value="Fe-ADH-like"/>
    <property type="match status" value="1"/>
</dbReference>
<dbReference type="InterPro" id="IPR039697">
    <property type="entry name" value="Alcohol_dehydrogenase_Fe"/>
</dbReference>
<reference evidence="8 9" key="1">
    <citation type="submission" date="2019-03" db="EMBL/GenBank/DDBJ databases">
        <title>Genomic Encyclopedia of Type Strains, Phase IV (KMG-IV): sequencing the most valuable type-strain genomes for metagenomic binning, comparative biology and taxonomic classification.</title>
        <authorList>
            <person name="Goeker M."/>
        </authorList>
    </citation>
    <scope>NUCLEOTIDE SEQUENCE [LARGE SCALE GENOMIC DNA]</scope>
    <source>
        <strain evidence="8 9">DSM 1709</strain>
    </source>
</reference>
<evidence type="ECO:0000256" key="4">
    <source>
        <dbReference type="ARBA" id="ARBA00023027"/>
    </source>
</evidence>
<organism evidence="8 9">
    <name type="scientific">Rubrivivax gelatinosus</name>
    <name type="common">Rhodocyclus gelatinosus</name>
    <name type="synonym">Rhodopseudomonas gelatinosa</name>
    <dbReference type="NCBI Taxonomy" id="28068"/>
    <lineage>
        <taxon>Bacteria</taxon>
        <taxon>Pseudomonadati</taxon>
        <taxon>Pseudomonadota</taxon>
        <taxon>Betaproteobacteria</taxon>
        <taxon>Burkholderiales</taxon>
        <taxon>Sphaerotilaceae</taxon>
        <taxon>Rubrivivax</taxon>
    </lineage>
</organism>
<protein>
    <submittedName>
        <fullName evidence="8">Alcohol dehydrogenase class IV</fullName>
    </submittedName>
</protein>
<comment type="cofactor">
    <cofactor evidence="1">
        <name>Fe cation</name>
        <dbReference type="ChEBI" id="CHEBI:24875"/>
    </cofactor>
</comment>
<dbReference type="GO" id="GO:0004022">
    <property type="term" value="F:alcohol dehydrogenase (NAD+) activity"/>
    <property type="evidence" value="ECO:0007669"/>
    <property type="project" value="TreeGrafter"/>
</dbReference>
<dbReference type="InterPro" id="IPR018211">
    <property type="entry name" value="ADH_Fe_CS"/>
</dbReference>
<keyword evidence="3" id="KW-0560">Oxidoreductase</keyword>
<dbReference type="Gene3D" id="3.40.50.1970">
    <property type="match status" value="1"/>
</dbReference>
<dbReference type="Pfam" id="PF25137">
    <property type="entry name" value="ADH_Fe_C"/>
    <property type="match status" value="1"/>
</dbReference>
<dbReference type="GO" id="GO:0046872">
    <property type="term" value="F:metal ion binding"/>
    <property type="evidence" value="ECO:0007669"/>
    <property type="project" value="InterPro"/>
</dbReference>
<sequence>MANLIGDMARTVGLPKLKQAAGVVTKRLPIPQPLLIVGPGASAKLGQAIGDFTHRKVMLVTDATVMKLGLAEPLCAALAAAGTAVVVFDRVEPDAPIPVIDAGITLLRDEACDAIVAFGGGSVMDAAKVIGLAVANGKPPRALVGYFKGLHGPLPLYAVPTTAGTGSEVTVAAVISDPKAQRKLVVADTRLVPRMAALDPELMVGLPPAITAATGMDALTHAVEAYIGDWCTDTTDRWALAAVGMVFEQLERAVTDGGDLVARERMALASTYAGLAFTRANVGNVHAIAHQLGGLYHVPHGLANAIVLPAVLRFSAPNCEPRLAALARRAGVGAPDDGDTTLAHKFIDAVAELNRRIGIPATVDALRAADIPKLAQAACREADANYPVPRVMTQGDCEAILRSLLPAKAAARKRTAAKTAAKPAAKKTAARRKAAAPA</sequence>
<proteinExistence type="inferred from homology"/>
<dbReference type="FunFam" id="3.40.50.1970:FF:000003">
    <property type="entry name" value="Alcohol dehydrogenase, iron-containing"/>
    <property type="match status" value="1"/>
</dbReference>
<dbReference type="InterPro" id="IPR001670">
    <property type="entry name" value="ADH_Fe/GldA"/>
</dbReference>
<evidence type="ECO:0000256" key="2">
    <source>
        <dbReference type="ARBA" id="ARBA00007358"/>
    </source>
</evidence>
<name>A0A4R2MJX6_RUBGE</name>
<feature type="domain" description="Fe-containing alcohol dehydrogenase-like C-terminal" evidence="7">
    <location>
        <begin position="211"/>
        <end position="404"/>
    </location>
</feature>
<evidence type="ECO:0000313" key="9">
    <source>
        <dbReference type="Proteomes" id="UP000295106"/>
    </source>
</evidence>
<comment type="caution">
    <text evidence="8">The sequence shown here is derived from an EMBL/GenBank/DDBJ whole genome shotgun (WGS) entry which is preliminary data.</text>
</comment>
<dbReference type="Proteomes" id="UP000295106">
    <property type="component" value="Unassembled WGS sequence"/>
</dbReference>